<dbReference type="InterPro" id="IPR050482">
    <property type="entry name" value="Sensor_HK_TwoCompSys"/>
</dbReference>
<dbReference type="EMBL" id="JADAQT010000108">
    <property type="protein sequence ID" value="MBE1878193.1"/>
    <property type="molecule type" value="Genomic_DNA"/>
</dbReference>
<keyword evidence="8" id="KW-0902">Two-component regulatory system</keyword>
<dbReference type="InterPro" id="IPR025828">
    <property type="entry name" value="Put_sensor_dom"/>
</dbReference>
<accession>A0ABR9N3F3</accession>
<dbReference type="InterPro" id="IPR003594">
    <property type="entry name" value="HATPase_dom"/>
</dbReference>
<keyword evidence="9" id="KW-0812">Transmembrane</keyword>
<evidence type="ECO:0000313" key="11">
    <source>
        <dbReference type="EMBL" id="MBE1878193.1"/>
    </source>
</evidence>
<feature type="domain" description="Histidine kinase/HSP90-like ATPase" evidence="10">
    <location>
        <begin position="337"/>
        <end position="434"/>
    </location>
</feature>
<evidence type="ECO:0000256" key="6">
    <source>
        <dbReference type="ARBA" id="ARBA00022777"/>
    </source>
</evidence>
<dbReference type="SMART" id="SM00387">
    <property type="entry name" value="HATPase_c"/>
    <property type="match status" value="1"/>
</dbReference>
<dbReference type="PANTHER" id="PTHR24421:SF10">
    <property type="entry name" value="NITRATE_NITRITE SENSOR PROTEIN NARQ"/>
    <property type="match status" value="1"/>
</dbReference>
<feature type="transmembrane region" description="Helical" evidence="9">
    <location>
        <begin position="174"/>
        <end position="192"/>
    </location>
</feature>
<dbReference type="InterPro" id="IPR036890">
    <property type="entry name" value="HATPase_C_sf"/>
</dbReference>
<reference evidence="11 12" key="1">
    <citation type="submission" date="2020-10" db="EMBL/GenBank/DDBJ databases">
        <title>Myceligenerans pegani sp. nov., an endophytic actinomycete isolated from Peganum harmala L. in Xinjiang, China.</title>
        <authorList>
            <person name="Xin L."/>
        </authorList>
    </citation>
    <scope>NUCLEOTIDE SEQUENCE [LARGE SCALE GENOMIC DNA]</scope>
    <source>
        <strain evidence="11 12">TRM65318</strain>
    </source>
</reference>
<dbReference type="SUPFAM" id="SSF55874">
    <property type="entry name" value="ATPase domain of HSP90 chaperone/DNA topoisomerase II/histidine kinase"/>
    <property type="match status" value="1"/>
</dbReference>
<comment type="catalytic activity">
    <reaction evidence="1">
        <text>ATP + protein L-histidine = ADP + protein N-phospho-L-histidine.</text>
        <dbReference type="EC" id="2.7.13.3"/>
    </reaction>
</comment>
<dbReference type="Pfam" id="PF02518">
    <property type="entry name" value="HATPase_c"/>
    <property type="match status" value="1"/>
</dbReference>
<evidence type="ECO:0000256" key="8">
    <source>
        <dbReference type="ARBA" id="ARBA00023012"/>
    </source>
</evidence>
<evidence type="ECO:0000256" key="5">
    <source>
        <dbReference type="ARBA" id="ARBA00022741"/>
    </source>
</evidence>
<dbReference type="Gene3D" id="1.20.5.1930">
    <property type="match status" value="1"/>
</dbReference>
<dbReference type="Gene3D" id="3.30.565.10">
    <property type="entry name" value="Histidine kinase-like ATPase, C-terminal domain"/>
    <property type="match status" value="1"/>
</dbReference>
<keyword evidence="3" id="KW-0597">Phosphoprotein</keyword>
<evidence type="ECO:0000256" key="9">
    <source>
        <dbReference type="SAM" id="Phobius"/>
    </source>
</evidence>
<evidence type="ECO:0000256" key="4">
    <source>
        <dbReference type="ARBA" id="ARBA00022679"/>
    </source>
</evidence>
<name>A0ABR9N3F3_9MICO</name>
<comment type="caution">
    <text evidence="11">The sequence shown here is derived from an EMBL/GenBank/DDBJ whole genome shotgun (WGS) entry which is preliminary data.</text>
</comment>
<dbReference type="Pfam" id="PF07730">
    <property type="entry name" value="HisKA_3"/>
    <property type="match status" value="1"/>
</dbReference>
<feature type="transmembrane region" description="Helical" evidence="9">
    <location>
        <begin position="35"/>
        <end position="62"/>
    </location>
</feature>
<keyword evidence="9" id="KW-1133">Transmembrane helix</keyword>
<evidence type="ECO:0000259" key="10">
    <source>
        <dbReference type="SMART" id="SM00387"/>
    </source>
</evidence>
<keyword evidence="5" id="KW-0547">Nucleotide-binding</keyword>
<feature type="transmembrane region" description="Helical" evidence="9">
    <location>
        <begin position="121"/>
        <end position="154"/>
    </location>
</feature>
<keyword evidence="7" id="KW-0067">ATP-binding</keyword>
<dbReference type="CDD" id="cd16917">
    <property type="entry name" value="HATPase_UhpB-NarQ-NarX-like"/>
    <property type="match status" value="1"/>
</dbReference>
<organism evidence="11 12">
    <name type="scientific">Myceligenerans pegani</name>
    <dbReference type="NCBI Taxonomy" id="2776917"/>
    <lineage>
        <taxon>Bacteria</taxon>
        <taxon>Bacillati</taxon>
        <taxon>Actinomycetota</taxon>
        <taxon>Actinomycetes</taxon>
        <taxon>Micrococcales</taxon>
        <taxon>Promicromonosporaceae</taxon>
        <taxon>Myceligenerans</taxon>
    </lineage>
</organism>
<dbReference type="InterPro" id="IPR011712">
    <property type="entry name" value="Sig_transdc_His_kin_sub3_dim/P"/>
</dbReference>
<protein>
    <recommendedName>
        <fullName evidence="2">histidine kinase</fullName>
        <ecNumber evidence="2">2.7.13.3</ecNumber>
    </recommendedName>
</protein>
<dbReference type="PANTHER" id="PTHR24421">
    <property type="entry name" value="NITRATE/NITRITE SENSOR PROTEIN NARX-RELATED"/>
    <property type="match status" value="1"/>
</dbReference>
<proteinExistence type="predicted"/>
<dbReference type="Pfam" id="PF13796">
    <property type="entry name" value="Sensor"/>
    <property type="match status" value="1"/>
</dbReference>
<evidence type="ECO:0000256" key="2">
    <source>
        <dbReference type="ARBA" id="ARBA00012438"/>
    </source>
</evidence>
<keyword evidence="6" id="KW-0418">Kinase</keyword>
<keyword evidence="4" id="KW-0808">Transferase</keyword>
<evidence type="ECO:0000256" key="3">
    <source>
        <dbReference type="ARBA" id="ARBA00022553"/>
    </source>
</evidence>
<evidence type="ECO:0000313" key="12">
    <source>
        <dbReference type="Proteomes" id="UP000625527"/>
    </source>
</evidence>
<sequence>MTTMTHDRPAGLGAVPGRRLLGAPLSPGTWRSYAYLWLVLLLAPLALGYVLLTVLLSAATAVTVVGLYGAGWLVGGGRLWGAVYRGLASRLLGVDVAAPLPRRPRRGPWRTLADAAGWRSMLFMVASIPLALAGLVVSTAFLVMGLGSVTYWSWHRLLPAELAMDDSWHTPGGLAVVAAGGLALVLLWPWVVRLAVVPLTLLTGALLGPTPSSLRIAELERSRAGTVQDADARLRRIERDLHDGTQARLVAVGMQLGEARELLAAGDPATVADLLEIAHASTKDALTELRELARGIHPPALDSGLSVALETLASRAPLPVGVHVGPDVEAPGRLAPAIESIVYFSIAELVTNAAKHARASRIDVRIEAADGDAVRIRVRDDGHGGATVVRPDGSGLRSGLAGLAERVRSVDGVFDLSSPAGGPTVVTMSLPAMRAAADAAARPQDGTS</sequence>
<dbReference type="RefSeq" id="WP_192864740.1">
    <property type="nucleotide sequence ID" value="NZ_JADAQT010000108.1"/>
</dbReference>
<evidence type="ECO:0000256" key="7">
    <source>
        <dbReference type="ARBA" id="ARBA00022840"/>
    </source>
</evidence>
<keyword evidence="12" id="KW-1185">Reference proteome</keyword>
<keyword evidence="9" id="KW-0472">Membrane</keyword>
<gene>
    <name evidence="11" type="ORF">IHE71_21095</name>
</gene>
<dbReference type="EC" id="2.7.13.3" evidence="2"/>
<evidence type="ECO:0000256" key="1">
    <source>
        <dbReference type="ARBA" id="ARBA00000085"/>
    </source>
</evidence>
<dbReference type="Proteomes" id="UP000625527">
    <property type="component" value="Unassembled WGS sequence"/>
</dbReference>